<dbReference type="InterPro" id="IPR001647">
    <property type="entry name" value="HTH_TetR"/>
</dbReference>
<dbReference type="Proteomes" id="UP000319769">
    <property type="component" value="Unassembled WGS sequence"/>
</dbReference>
<dbReference type="EMBL" id="VMNW02000028">
    <property type="protein sequence ID" value="KAA9159586.1"/>
    <property type="molecule type" value="Genomic_DNA"/>
</dbReference>
<organism evidence="4 5">
    <name type="scientific">Amycolatopsis acidicola</name>
    <dbReference type="NCBI Taxonomy" id="2596893"/>
    <lineage>
        <taxon>Bacteria</taxon>
        <taxon>Bacillati</taxon>
        <taxon>Actinomycetota</taxon>
        <taxon>Actinomycetes</taxon>
        <taxon>Pseudonocardiales</taxon>
        <taxon>Pseudonocardiaceae</taxon>
        <taxon>Amycolatopsis</taxon>
    </lineage>
</organism>
<evidence type="ECO:0000313" key="5">
    <source>
        <dbReference type="Proteomes" id="UP000319769"/>
    </source>
</evidence>
<proteinExistence type="predicted"/>
<gene>
    <name evidence="4" type="ORF">FPZ12_019645</name>
</gene>
<reference evidence="4" key="1">
    <citation type="submission" date="2019-09" db="EMBL/GenBank/DDBJ databases">
        <authorList>
            <person name="Teo W.F.A."/>
            <person name="Duangmal K."/>
        </authorList>
    </citation>
    <scope>NUCLEOTIDE SEQUENCE [LARGE SCALE GENOMIC DNA]</scope>
    <source>
        <strain evidence="4">K81G1</strain>
    </source>
</reference>
<dbReference type="SUPFAM" id="SSF46689">
    <property type="entry name" value="Homeodomain-like"/>
    <property type="match status" value="1"/>
</dbReference>
<evidence type="ECO:0000256" key="1">
    <source>
        <dbReference type="ARBA" id="ARBA00023125"/>
    </source>
</evidence>
<name>A0A5N0V3Q3_9PSEU</name>
<dbReference type="Gene3D" id="1.10.357.10">
    <property type="entry name" value="Tetracycline Repressor, domain 2"/>
    <property type="match status" value="1"/>
</dbReference>
<keyword evidence="1" id="KW-0238">DNA-binding</keyword>
<dbReference type="InterPro" id="IPR041586">
    <property type="entry name" value="PsrA_TetR_C"/>
</dbReference>
<comment type="caution">
    <text evidence="4">The sequence shown here is derived from an EMBL/GenBank/DDBJ whole genome shotgun (WGS) entry which is preliminary data.</text>
</comment>
<accession>A0A5N0V3Q3</accession>
<feature type="domain" description="PsrA tetracyclin repressor-like C-terminal" evidence="3">
    <location>
        <begin position="97"/>
        <end position="206"/>
    </location>
</feature>
<evidence type="ECO:0000259" key="2">
    <source>
        <dbReference type="Pfam" id="PF00440"/>
    </source>
</evidence>
<dbReference type="RefSeq" id="WP_144756948.1">
    <property type="nucleotide sequence ID" value="NZ_VMNW02000028.1"/>
</dbReference>
<feature type="domain" description="HTH tetR-type" evidence="2">
    <location>
        <begin position="20"/>
        <end position="66"/>
    </location>
</feature>
<evidence type="ECO:0000313" key="4">
    <source>
        <dbReference type="EMBL" id="KAA9159586.1"/>
    </source>
</evidence>
<keyword evidence="5" id="KW-1185">Reference proteome</keyword>
<protein>
    <submittedName>
        <fullName evidence="4">TetR/AcrR family transcriptional regulator</fullName>
    </submittedName>
</protein>
<dbReference type="InterPro" id="IPR009057">
    <property type="entry name" value="Homeodomain-like_sf"/>
</dbReference>
<dbReference type="GO" id="GO:0003677">
    <property type="term" value="F:DNA binding"/>
    <property type="evidence" value="ECO:0007669"/>
    <property type="project" value="UniProtKB-KW"/>
</dbReference>
<dbReference type="AlphaFoldDB" id="A0A5N0V3Q3"/>
<evidence type="ECO:0000259" key="3">
    <source>
        <dbReference type="Pfam" id="PF17939"/>
    </source>
</evidence>
<sequence>MTTTSLSTVERRRAGRVLVLDTAERMFAEQGVFASTSRQIGEAAGQGNPAVAGYHFGTKADLVRAITRRFTVDVERSRAAMLTRLDDSAGIREWLGCLIHPWTDHFATQGTTYFARLCAQAMTDAKLKAVITEEACLSPSLRRTREALTRCLPAMPADVAAARDEVVQQVIVQMCAERERAVAAGERTERSSWRALAGGLIDALAGIWTAPCTTAPPVKLHLVGHGRPV</sequence>
<dbReference type="OrthoDB" id="2356263at2"/>
<dbReference type="Pfam" id="PF00440">
    <property type="entry name" value="TetR_N"/>
    <property type="match status" value="1"/>
</dbReference>
<dbReference type="Pfam" id="PF17939">
    <property type="entry name" value="TetR_C_30"/>
    <property type="match status" value="1"/>
</dbReference>